<gene>
    <name evidence="1" type="ORF">E3T51_13170</name>
</gene>
<reference evidence="1 2" key="1">
    <citation type="submission" date="2019-03" db="EMBL/GenBank/DDBJ databases">
        <title>Genomics of glacier-inhabiting Cryobacterium strains.</title>
        <authorList>
            <person name="Liu Q."/>
            <person name="Xin Y.-H."/>
        </authorList>
    </citation>
    <scope>NUCLEOTIDE SEQUENCE [LARGE SCALE GENOMIC DNA]</scope>
    <source>
        <strain evidence="1 2">Sr54</strain>
    </source>
</reference>
<name>A0A4R9BJX8_9MICO</name>
<sequence>MSTILQKVVTPQASAAYLASGWDRVAGFVVQVDDVAYATTPAQLFEIHGLGYPGSPFFAADPFVDVLRFPSYPTLQFVNAIGGVDQATRALTGGPFVDRAPFTGTGFATAEGRIVPVWWLTHTRLAPDSVLVRIFADGSSQELARYPDVGRGWVVDGVAVGRRLPRSRFVGTLASFNGAYYVADVLEGGSRVALAMDAEPADSLFVQTAAGTWRREIAREDAQQILELSVEANWNGLELRIVDEWTDATGVDRSRGSYVGHNADLAEGLRLVKLEAGVYEVTLPKDALEDVKTSQLAPASWVS</sequence>
<evidence type="ECO:0000313" key="1">
    <source>
        <dbReference type="EMBL" id="TFD86085.1"/>
    </source>
</evidence>
<dbReference type="RefSeq" id="WP_134530215.1">
    <property type="nucleotide sequence ID" value="NZ_SOHN01000016.1"/>
</dbReference>
<comment type="caution">
    <text evidence="1">The sequence shown here is derived from an EMBL/GenBank/DDBJ whole genome shotgun (WGS) entry which is preliminary data.</text>
</comment>
<protein>
    <submittedName>
        <fullName evidence="1">Uncharacterized protein</fullName>
    </submittedName>
</protein>
<dbReference type="EMBL" id="SOHN01000016">
    <property type="protein sequence ID" value="TFD86085.1"/>
    <property type="molecule type" value="Genomic_DNA"/>
</dbReference>
<dbReference type="Proteomes" id="UP000297626">
    <property type="component" value="Unassembled WGS sequence"/>
</dbReference>
<proteinExistence type="predicted"/>
<keyword evidence="2" id="KW-1185">Reference proteome</keyword>
<organism evidence="1 2">
    <name type="scientific">Cryobacterium serini</name>
    <dbReference type="NCBI Taxonomy" id="1259201"/>
    <lineage>
        <taxon>Bacteria</taxon>
        <taxon>Bacillati</taxon>
        <taxon>Actinomycetota</taxon>
        <taxon>Actinomycetes</taxon>
        <taxon>Micrococcales</taxon>
        <taxon>Microbacteriaceae</taxon>
        <taxon>Cryobacterium</taxon>
    </lineage>
</organism>
<evidence type="ECO:0000313" key="2">
    <source>
        <dbReference type="Proteomes" id="UP000297626"/>
    </source>
</evidence>
<accession>A0A4R9BJX8</accession>
<dbReference type="AlphaFoldDB" id="A0A4R9BJX8"/>